<accession>A0A0N8GPP9</accession>
<dbReference type="RefSeq" id="WP_054536814.1">
    <property type="nucleotide sequence ID" value="NZ_LGKP01000035.1"/>
</dbReference>
<feature type="domain" description="SH3b" evidence="2">
    <location>
        <begin position="124"/>
        <end position="178"/>
    </location>
</feature>
<dbReference type="STRING" id="70996.SE18_23060"/>
<evidence type="ECO:0000259" key="2">
    <source>
        <dbReference type="Pfam" id="PF08239"/>
    </source>
</evidence>
<sequence>MPSPYYDQGRRDAEEGTLNQLFYHTYHDYKRGYDEIVNGPPKPKPNFLYFLIPALLLVGLAGGWFLRDRGVLSTQPTPLVVMVTVTPVTASPTFPPFAIATPAPPTPTQLVLEIGGEAITLEQVRIRPDPSIQGEPIGALDPGEVITIVDGPRSGDDYTWWLIESAIGQGWVAEDFIQAR</sequence>
<dbReference type="Pfam" id="PF08239">
    <property type="entry name" value="SH3_3"/>
    <property type="match status" value="1"/>
</dbReference>
<dbReference type="OrthoDB" id="161145at2"/>
<keyword evidence="1" id="KW-0812">Transmembrane</keyword>
<proteinExistence type="predicted"/>
<dbReference type="InterPro" id="IPR003646">
    <property type="entry name" value="SH3-like_bac-type"/>
</dbReference>
<dbReference type="Proteomes" id="UP000050277">
    <property type="component" value="Unassembled WGS sequence"/>
</dbReference>
<keyword evidence="1" id="KW-1133">Transmembrane helix</keyword>
<evidence type="ECO:0000256" key="1">
    <source>
        <dbReference type="SAM" id="Phobius"/>
    </source>
</evidence>
<organism evidence="3 4">
    <name type="scientific">Herpetosiphon geysericola</name>
    <dbReference type="NCBI Taxonomy" id="70996"/>
    <lineage>
        <taxon>Bacteria</taxon>
        <taxon>Bacillati</taxon>
        <taxon>Chloroflexota</taxon>
        <taxon>Chloroflexia</taxon>
        <taxon>Herpetosiphonales</taxon>
        <taxon>Herpetosiphonaceae</taxon>
        <taxon>Herpetosiphon</taxon>
    </lineage>
</organism>
<comment type="caution">
    <text evidence="3">The sequence shown here is derived from an EMBL/GenBank/DDBJ whole genome shotgun (WGS) entry which is preliminary data.</text>
</comment>
<dbReference type="EMBL" id="LGKP01000035">
    <property type="protein sequence ID" value="KPL81506.1"/>
    <property type="molecule type" value="Genomic_DNA"/>
</dbReference>
<dbReference type="AlphaFoldDB" id="A0A0N8GPP9"/>
<keyword evidence="1" id="KW-0472">Membrane</keyword>
<evidence type="ECO:0000313" key="4">
    <source>
        <dbReference type="Proteomes" id="UP000050277"/>
    </source>
</evidence>
<dbReference type="Gene3D" id="2.30.30.40">
    <property type="entry name" value="SH3 Domains"/>
    <property type="match status" value="1"/>
</dbReference>
<evidence type="ECO:0000313" key="3">
    <source>
        <dbReference type="EMBL" id="KPL81506.1"/>
    </source>
</evidence>
<reference evidence="3 4" key="1">
    <citation type="submission" date="2015-07" db="EMBL/GenBank/DDBJ databases">
        <title>Whole genome sequence of Herpetosiphon geysericola DSM 7119.</title>
        <authorList>
            <person name="Hemp J."/>
            <person name="Ward L.M."/>
            <person name="Pace L.A."/>
            <person name="Fischer W.W."/>
        </authorList>
    </citation>
    <scope>NUCLEOTIDE SEQUENCE [LARGE SCALE GENOMIC DNA]</scope>
    <source>
        <strain evidence="3 4">DSM 7119</strain>
    </source>
</reference>
<protein>
    <recommendedName>
        <fullName evidence="2">SH3b domain-containing protein</fullName>
    </recommendedName>
</protein>
<keyword evidence="4" id="KW-1185">Reference proteome</keyword>
<gene>
    <name evidence="3" type="ORF">SE18_23060</name>
</gene>
<name>A0A0N8GPP9_9CHLR</name>
<feature type="transmembrane region" description="Helical" evidence="1">
    <location>
        <begin position="47"/>
        <end position="66"/>
    </location>
</feature>